<keyword evidence="2" id="KW-0813">Transport</keyword>
<feature type="transmembrane region" description="Helical" evidence="6">
    <location>
        <begin position="227"/>
        <end position="246"/>
    </location>
</feature>
<feature type="transmembrane region" description="Helical" evidence="6">
    <location>
        <begin position="154"/>
        <end position="173"/>
    </location>
</feature>
<dbReference type="GeneID" id="94837748"/>
<dbReference type="RefSeq" id="XP_068361388.1">
    <property type="nucleotide sequence ID" value="XM_068503044.1"/>
</dbReference>
<keyword evidence="4 6" id="KW-1133">Transmembrane helix</keyword>
<reference evidence="8" key="1">
    <citation type="submission" date="2016-10" db="EMBL/GenBank/DDBJ databases">
        <authorList>
            <person name="Benchimol M."/>
            <person name="Almeida L.G."/>
            <person name="Vasconcelos A.T."/>
            <person name="Perreira-Neves A."/>
            <person name="Rosa I.A."/>
            <person name="Tasca T."/>
            <person name="Bogo M.R."/>
            <person name="de Souza W."/>
        </authorList>
    </citation>
    <scope>NUCLEOTIDE SEQUENCE [LARGE SCALE GENOMIC DNA]</scope>
    <source>
        <strain evidence="8">K</strain>
    </source>
</reference>
<dbReference type="Gene3D" id="1.20.1250.20">
    <property type="entry name" value="MFS general substrate transporter like domains"/>
    <property type="match status" value="1"/>
</dbReference>
<evidence type="ECO:0000256" key="2">
    <source>
        <dbReference type="ARBA" id="ARBA00022448"/>
    </source>
</evidence>
<name>A0A1J4KER6_9EUKA</name>
<comment type="caution">
    <text evidence="8">The sequence shown here is derived from an EMBL/GenBank/DDBJ whole genome shotgun (WGS) entry which is preliminary data.</text>
</comment>
<feature type="transmembrane region" description="Helical" evidence="6">
    <location>
        <begin position="276"/>
        <end position="295"/>
    </location>
</feature>
<dbReference type="SUPFAM" id="SSF103473">
    <property type="entry name" value="MFS general substrate transporter"/>
    <property type="match status" value="1"/>
</dbReference>
<evidence type="ECO:0000256" key="1">
    <source>
        <dbReference type="ARBA" id="ARBA00004141"/>
    </source>
</evidence>
<dbReference type="VEuPathDB" id="TrichDB:TRFO_23252"/>
<evidence type="ECO:0000256" key="3">
    <source>
        <dbReference type="ARBA" id="ARBA00022692"/>
    </source>
</evidence>
<feature type="transmembrane region" description="Helical" evidence="6">
    <location>
        <begin position="51"/>
        <end position="76"/>
    </location>
</feature>
<evidence type="ECO:0000256" key="5">
    <source>
        <dbReference type="ARBA" id="ARBA00023136"/>
    </source>
</evidence>
<keyword evidence="5 6" id="KW-0472">Membrane</keyword>
<feature type="transmembrane region" description="Helical" evidence="6">
    <location>
        <begin position="120"/>
        <end position="142"/>
    </location>
</feature>
<feature type="domain" description="Major facilitator superfamily (MFS) profile" evidence="7">
    <location>
        <begin position="50"/>
        <end position="474"/>
    </location>
</feature>
<dbReference type="Proteomes" id="UP000179807">
    <property type="component" value="Unassembled WGS sequence"/>
</dbReference>
<dbReference type="PANTHER" id="PTHR19432">
    <property type="entry name" value="SUGAR TRANSPORTER"/>
    <property type="match status" value="1"/>
</dbReference>
<keyword evidence="9" id="KW-1185">Reference proteome</keyword>
<evidence type="ECO:0000313" key="9">
    <source>
        <dbReference type="Proteomes" id="UP000179807"/>
    </source>
</evidence>
<dbReference type="GO" id="GO:0008506">
    <property type="term" value="F:sucrose:proton symporter activity"/>
    <property type="evidence" value="ECO:0007669"/>
    <property type="project" value="TreeGrafter"/>
</dbReference>
<evidence type="ECO:0000256" key="4">
    <source>
        <dbReference type="ARBA" id="ARBA00022989"/>
    </source>
</evidence>
<feature type="transmembrane region" description="Helical" evidence="6">
    <location>
        <begin position="383"/>
        <end position="402"/>
    </location>
</feature>
<sequence length="500" mass="55711">MSTIQPFDTKYFLIENEIIYHFKPHLIFKSMNYQKEWVPLNQREKLTLPHIMGIAAGTLVATLLWAIVFTLFSPLCTKLQLSSITKTLLLLYGSLVGFIFTPILGVYSDGLMLKWGRRRIFMIIGGILLVCGMLVMMYCVEIGNLFGKTDPMKISRIVFILSLILVFTAGNVIQSPARTLCSDVTPPKQQILMANICQVYGGVGGILTNLVGGFELYKYTQLEQEQFILIVCLSISFVAMIVAIVVTPEEPLKEKPPKINPFSQIWFAFKNMPKPFIRILAPFSLGCVAIYQFGFQFSHFMGHDLYNGNNDINASSEDKINYQKGVSWSMMCNAVNSAVQFIYGFMNTKVCEKIGMKYTMIFGLALLSLGFFLFFFVDNRFGYLAIAAPIGIGSVIYMAVPYTIVSLVIPTEELGANLGILNMFSVVGQQVSNFGIGNGFGALWPNDSRKMIGISSVFGLIGAILGFWIISPEIIDLYGPYSQIPERSTNELSTASISDY</sequence>
<protein>
    <submittedName>
        <fullName evidence="8">Major facilitator superfamily transporter</fullName>
    </submittedName>
</protein>
<dbReference type="PANTHER" id="PTHR19432:SF26">
    <property type="entry name" value="MAJOR FACILITATOR SUPERFAMILY (MFS) PROFILE DOMAIN-CONTAINING PROTEIN"/>
    <property type="match status" value="1"/>
</dbReference>
<dbReference type="AlphaFoldDB" id="A0A1J4KER6"/>
<dbReference type="InterPro" id="IPR020846">
    <property type="entry name" value="MFS_dom"/>
</dbReference>
<keyword evidence="3 6" id="KW-0812">Transmembrane</keyword>
<dbReference type="InterPro" id="IPR036259">
    <property type="entry name" value="MFS_trans_sf"/>
</dbReference>
<gene>
    <name evidence="8" type="ORF">TRFO_23252</name>
</gene>
<evidence type="ECO:0000256" key="6">
    <source>
        <dbReference type="SAM" id="Phobius"/>
    </source>
</evidence>
<dbReference type="GO" id="GO:0016020">
    <property type="term" value="C:membrane"/>
    <property type="evidence" value="ECO:0007669"/>
    <property type="project" value="UniProtKB-SubCell"/>
</dbReference>
<proteinExistence type="predicted"/>
<dbReference type="InterPro" id="IPR011701">
    <property type="entry name" value="MFS"/>
</dbReference>
<feature type="transmembrane region" description="Helical" evidence="6">
    <location>
        <begin position="358"/>
        <end position="377"/>
    </location>
</feature>
<evidence type="ECO:0000259" key="7">
    <source>
        <dbReference type="PROSITE" id="PS50850"/>
    </source>
</evidence>
<dbReference type="EMBL" id="MLAK01000672">
    <property type="protein sequence ID" value="OHT08252.1"/>
    <property type="molecule type" value="Genomic_DNA"/>
</dbReference>
<dbReference type="PROSITE" id="PS50850">
    <property type="entry name" value="MFS"/>
    <property type="match status" value="1"/>
</dbReference>
<evidence type="ECO:0000313" key="8">
    <source>
        <dbReference type="EMBL" id="OHT08252.1"/>
    </source>
</evidence>
<feature type="transmembrane region" description="Helical" evidence="6">
    <location>
        <begin position="88"/>
        <end position="108"/>
    </location>
</feature>
<feature type="transmembrane region" description="Helical" evidence="6">
    <location>
        <begin position="451"/>
        <end position="470"/>
    </location>
</feature>
<comment type="subcellular location">
    <subcellularLocation>
        <location evidence="1">Membrane</location>
        <topology evidence="1">Multi-pass membrane protein</topology>
    </subcellularLocation>
</comment>
<dbReference type="Pfam" id="PF07690">
    <property type="entry name" value="MFS_1"/>
    <property type="match status" value="1"/>
</dbReference>
<organism evidence="8 9">
    <name type="scientific">Tritrichomonas foetus</name>
    <dbReference type="NCBI Taxonomy" id="1144522"/>
    <lineage>
        <taxon>Eukaryota</taxon>
        <taxon>Metamonada</taxon>
        <taxon>Parabasalia</taxon>
        <taxon>Tritrichomonadida</taxon>
        <taxon>Tritrichomonadidae</taxon>
        <taxon>Tritrichomonas</taxon>
    </lineage>
</organism>
<dbReference type="OrthoDB" id="28755at2759"/>
<feature type="transmembrane region" description="Helical" evidence="6">
    <location>
        <begin position="414"/>
        <end position="431"/>
    </location>
</feature>
<accession>A0A1J4KER6</accession>